<dbReference type="EMBL" id="SPQQ01000003">
    <property type="protein sequence ID" value="TGE38659.1"/>
    <property type="molecule type" value="Genomic_DNA"/>
</dbReference>
<dbReference type="InterPro" id="IPR036388">
    <property type="entry name" value="WH-like_DNA-bd_sf"/>
</dbReference>
<dbReference type="OrthoDB" id="5420534at2"/>
<feature type="domain" description="O-methyltransferase dimerisation" evidence="5">
    <location>
        <begin position="15"/>
        <end position="89"/>
    </location>
</feature>
<dbReference type="PANTHER" id="PTHR43712:SF2">
    <property type="entry name" value="O-METHYLTRANSFERASE CICE"/>
    <property type="match status" value="1"/>
</dbReference>
<feature type="domain" description="O-methyltransferase C-terminal" evidence="4">
    <location>
        <begin position="139"/>
        <end position="299"/>
    </location>
</feature>
<dbReference type="Proteomes" id="UP000298460">
    <property type="component" value="Unassembled WGS sequence"/>
</dbReference>
<reference evidence="6 7" key="1">
    <citation type="submission" date="2019-03" db="EMBL/GenBank/DDBJ databases">
        <title>Draft Genome Sequence of Desulfosporosinus fructosivorans Strain 63.6F, Isolated from Marine Sediment in the Baltic Sea.</title>
        <authorList>
            <person name="Hausmann B."/>
            <person name="Vandieken V."/>
            <person name="Pjevac P."/>
            <person name="Schreck K."/>
            <person name="Herbold C.W."/>
            <person name="Loy A."/>
        </authorList>
    </citation>
    <scope>NUCLEOTIDE SEQUENCE [LARGE SCALE GENOMIC DNA]</scope>
    <source>
        <strain evidence="6 7">63.6F</strain>
    </source>
</reference>
<dbReference type="PANTHER" id="PTHR43712">
    <property type="entry name" value="PUTATIVE (AFU_ORTHOLOGUE AFUA_4G14580)-RELATED"/>
    <property type="match status" value="1"/>
</dbReference>
<evidence type="ECO:0000256" key="1">
    <source>
        <dbReference type="ARBA" id="ARBA00022603"/>
    </source>
</evidence>
<dbReference type="SUPFAM" id="SSF53335">
    <property type="entry name" value="S-adenosyl-L-methionine-dependent methyltransferases"/>
    <property type="match status" value="1"/>
</dbReference>
<keyword evidence="2 6" id="KW-0808">Transferase</keyword>
<name>A0A4Z0R8T1_9FIRM</name>
<dbReference type="InterPro" id="IPR019271">
    <property type="entry name" value="DUF2284_metal-binding"/>
</dbReference>
<dbReference type="Pfam" id="PF08100">
    <property type="entry name" value="Dimerisation"/>
    <property type="match status" value="1"/>
</dbReference>
<keyword evidence="7" id="KW-1185">Reference proteome</keyword>
<accession>A0A4Z0R8T1</accession>
<evidence type="ECO:0000313" key="7">
    <source>
        <dbReference type="Proteomes" id="UP000298460"/>
    </source>
</evidence>
<keyword evidence="3" id="KW-0949">S-adenosyl-L-methionine</keyword>
<dbReference type="GO" id="GO:0008171">
    <property type="term" value="F:O-methyltransferase activity"/>
    <property type="evidence" value="ECO:0007669"/>
    <property type="project" value="InterPro"/>
</dbReference>
<dbReference type="Pfam" id="PF10050">
    <property type="entry name" value="DUF2284"/>
    <property type="match status" value="1"/>
</dbReference>
<organism evidence="6 7">
    <name type="scientific">Desulfosporosinus fructosivorans</name>
    <dbReference type="NCBI Taxonomy" id="2018669"/>
    <lineage>
        <taxon>Bacteria</taxon>
        <taxon>Bacillati</taxon>
        <taxon>Bacillota</taxon>
        <taxon>Clostridia</taxon>
        <taxon>Eubacteriales</taxon>
        <taxon>Desulfitobacteriaceae</taxon>
        <taxon>Desulfosporosinus</taxon>
    </lineage>
</organism>
<dbReference type="InterPro" id="IPR029063">
    <property type="entry name" value="SAM-dependent_MTases_sf"/>
</dbReference>
<protein>
    <submittedName>
        <fullName evidence="6">Methyltransferase domain-containing protein</fullName>
    </submittedName>
</protein>
<dbReference type="Gene3D" id="3.40.50.150">
    <property type="entry name" value="Vaccinia Virus protein VP39"/>
    <property type="match status" value="1"/>
</dbReference>
<comment type="caution">
    <text evidence="6">The sequence shown here is derived from an EMBL/GenBank/DDBJ whole genome shotgun (WGS) entry which is preliminary data.</text>
</comment>
<gene>
    <name evidence="6" type="ORF">E4K67_10325</name>
</gene>
<proteinExistence type="predicted"/>
<dbReference type="PROSITE" id="PS51683">
    <property type="entry name" value="SAM_OMT_II"/>
    <property type="match status" value="1"/>
</dbReference>
<dbReference type="InterPro" id="IPR012967">
    <property type="entry name" value="COMT_dimerisation"/>
</dbReference>
<dbReference type="Pfam" id="PF00891">
    <property type="entry name" value="Methyltransf_2"/>
    <property type="match status" value="1"/>
</dbReference>
<dbReference type="AlphaFoldDB" id="A0A4Z0R8T1"/>
<dbReference type="InterPro" id="IPR036390">
    <property type="entry name" value="WH_DNA-bd_sf"/>
</dbReference>
<dbReference type="CDD" id="cd02440">
    <property type="entry name" value="AdoMet_MTases"/>
    <property type="match status" value="1"/>
</dbReference>
<evidence type="ECO:0000259" key="4">
    <source>
        <dbReference type="Pfam" id="PF00891"/>
    </source>
</evidence>
<dbReference type="GO" id="GO:0032259">
    <property type="term" value="P:methylation"/>
    <property type="evidence" value="ECO:0007669"/>
    <property type="project" value="UniProtKB-KW"/>
</dbReference>
<dbReference type="Gene3D" id="1.10.10.10">
    <property type="entry name" value="Winged helix-like DNA-binding domain superfamily/Winged helix DNA-binding domain"/>
    <property type="match status" value="1"/>
</dbReference>
<evidence type="ECO:0000256" key="2">
    <source>
        <dbReference type="ARBA" id="ARBA00022679"/>
    </source>
</evidence>
<keyword evidence="1 6" id="KW-0489">Methyltransferase</keyword>
<dbReference type="GO" id="GO:0046983">
    <property type="term" value="F:protein dimerization activity"/>
    <property type="evidence" value="ECO:0007669"/>
    <property type="project" value="InterPro"/>
</dbReference>
<dbReference type="SUPFAM" id="SSF46785">
    <property type="entry name" value="Winged helix' DNA-binding domain"/>
    <property type="match status" value="1"/>
</dbReference>
<evidence type="ECO:0000313" key="6">
    <source>
        <dbReference type="EMBL" id="TGE38659.1"/>
    </source>
</evidence>
<sequence>MWHNPEDVGPQYLEDLATGYWFSEVLFTAIELDVFTLLESEGMTTTEIAGVLDMPTSGLGRFLQALCAIGLVVNDGERYYNTKLASDYIVLGKSNYQGDSILWRKGLKSEWQNLTECLRAGGRVNFPVENEGPEQFARRIRKYIDAMDNIARTKVAEILPFFEGLELNGKILDIGTGSGAIASGFLERFPSLSATVVDIQEVLNYTRELMNKKGFGQRVSYVPANILEPWPVAKGGFDLVILSNIIHAYSEEEIPLILDRAANCLKSGGFLIIHDFFPEHFTAKAALLDLNMFINTYNGRIFSGIWVREQLAMSKLYTTELIPLATDTALIFAAKDETLLANLRLDERIRLIARIKGMGFERVLPIDKETIHVADWTDLRCQYGCDRYGQGHCPPNSPTPEKTRNVLRDFSHALLIEGEPPGKMFQSRVLAAEREAFLVGFHKAFAYWAGPCVLCNPCALGVNDGTCRNTRDARPSMEGAGIDVYETVKRAGLDLKILRNKGEFVRYFALLLLE</sequence>
<dbReference type="InterPro" id="IPR001077">
    <property type="entry name" value="COMT_C"/>
</dbReference>
<evidence type="ECO:0000256" key="3">
    <source>
        <dbReference type="ARBA" id="ARBA00022691"/>
    </source>
</evidence>
<evidence type="ECO:0000259" key="5">
    <source>
        <dbReference type="Pfam" id="PF08100"/>
    </source>
</evidence>
<dbReference type="InterPro" id="IPR016461">
    <property type="entry name" value="COMT-like"/>
</dbReference>